<keyword evidence="2 3" id="KW-0694">RNA-binding</keyword>
<feature type="binding site" evidence="3">
    <location>
        <position position="102"/>
    </location>
    <ligand>
        <name>ATP</name>
        <dbReference type="ChEBI" id="CHEBI:30616"/>
    </ligand>
</feature>
<keyword evidence="3" id="KW-0067">ATP-binding</keyword>
<comment type="similarity">
    <text evidence="3">Belongs to the TmcAL family.</text>
</comment>
<dbReference type="AlphaFoldDB" id="A0A6N2WAB5"/>
<dbReference type="GO" id="GO:0005524">
    <property type="term" value="F:ATP binding"/>
    <property type="evidence" value="ECO:0007669"/>
    <property type="project" value="UniProtKB-KW"/>
</dbReference>
<dbReference type="GO" id="GO:0016879">
    <property type="term" value="F:ligase activity, forming carbon-nitrogen bonds"/>
    <property type="evidence" value="ECO:0007669"/>
    <property type="project" value="UniProtKB-UniRule"/>
</dbReference>
<comment type="function">
    <text evidence="3">Catalyzes the formation of N(4)-acetylcytidine (ac(4)C) at the wobble position of elongator tRNA(Met), using acetate and ATP as substrates. First activates an acetate ion to form acetyladenylate (Ac-AMP) and then transfers the acetyl group to tRNA to form ac(4)C34.</text>
</comment>
<comment type="subcellular location">
    <subcellularLocation>
        <location evidence="3">Cytoplasm</location>
    </subcellularLocation>
</comment>
<dbReference type="EMBL" id="CACRTG010000046">
    <property type="protein sequence ID" value="VYT39654.1"/>
    <property type="molecule type" value="Genomic_DNA"/>
</dbReference>
<gene>
    <name evidence="3" type="primary">tmcAL</name>
    <name evidence="4" type="ORF">CNLFYP112_00870</name>
</gene>
<protein>
    <recommendedName>
        <fullName evidence="3">tRNA(Met) cytidine acetate ligase</fullName>
        <ecNumber evidence="3">6.3.4.-</ecNumber>
    </recommendedName>
</protein>
<keyword evidence="1 3" id="KW-0819">tRNA processing</keyword>
<accession>A0A6N2WAB5</accession>
<dbReference type="GO" id="GO:0000049">
    <property type="term" value="F:tRNA binding"/>
    <property type="evidence" value="ECO:0007669"/>
    <property type="project" value="UniProtKB-KW"/>
</dbReference>
<dbReference type="GO" id="GO:0005737">
    <property type="term" value="C:cytoplasm"/>
    <property type="evidence" value="ECO:0007669"/>
    <property type="project" value="UniProtKB-SubCell"/>
</dbReference>
<evidence type="ECO:0000313" key="4">
    <source>
        <dbReference type="EMBL" id="VYT39654.1"/>
    </source>
</evidence>
<feature type="binding site" evidence="3">
    <location>
        <begin position="189"/>
        <end position="190"/>
    </location>
    <ligand>
        <name>ATP</name>
        <dbReference type="ChEBI" id="CHEBI:30616"/>
    </ligand>
</feature>
<dbReference type="Gene3D" id="3.40.50.620">
    <property type="entry name" value="HUPs"/>
    <property type="match status" value="1"/>
</dbReference>
<name>A0A6N2WAB5_9FIRM</name>
<dbReference type="PANTHER" id="PTHR37825:SF1">
    <property type="entry name" value="TRNA(MET) CYTIDINE ACETATE LIGASE"/>
    <property type="match status" value="1"/>
</dbReference>
<dbReference type="Pfam" id="PF05636">
    <property type="entry name" value="HIGH_NTase1"/>
    <property type="match status" value="1"/>
</dbReference>
<evidence type="ECO:0000256" key="1">
    <source>
        <dbReference type="ARBA" id="ARBA00022694"/>
    </source>
</evidence>
<feature type="binding site" evidence="3">
    <location>
        <position position="164"/>
    </location>
    <ligand>
        <name>ATP</name>
        <dbReference type="ChEBI" id="CHEBI:30616"/>
    </ligand>
</feature>
<dbReference type="NCBIfam" id="NF010191">
    <property type="entry name" value="PRK13670.1"/>
    <property type="match status" value="1"/>
</dbReference>
<evidence type="ECO:0000256" key="3">
    <source>
        <dbReference type="HAMAP-Rule" id="MF_01539"/>
    </source>
</evidence>
<feature type="binding site" evidence="3">
    <location>
        <begin position="7"/>
        <end position="20"/>
    </location>
    <ligand>
        <name>ATP</name>
        <dbReference type="ChEBI" id="CHEBI:30616"/>
    </ligand>
</feature>
<dbReference type="NCBIfam" id="TIGR00125">
    <property type="entry name" value="cyt_tran_rel"/>
    <property type="match status" value="1"/>
</dbReference>
<keyword evidence="3" id="KW-0820">tRNA-binding</keyword>
<dbReference type="InterPro" id="IPR004821">
    <property type="entry name" value="Cyt_trans-like"/>
</dbReference>
<dbReference type="InterPro" id="IPR008513">
    <property type="entry name" value="tRNA(Met)_cyd_acetate_ligase"/>
</dbReference>
<reference evidence="4" key="1">
    <citation type="submission" date="2019-11" db="EMBL/GenBank/DDBJ databases">
        <authorList>
            <person name="Feng L."/>
        </authorList>
    </citation>
    <scope>NUCLEOTIDE SEQUENCE</scope>
    <source>
        <strain evidence="4">CnexileLFYP112</strain>
    </source>
</reference>
<dbReference type="GO" id="GO:0006400">
    <property type="term" value="P:tRNA modification"/>
    <property type="evidence" value="ECO:0007669"/>
    <property type="project" value="UniProtKB-UniRule"/>
</dbReference>
<comment type="catalytic activity">
    <reaction evidence="3">
        <text>cytidine(34) in elongator tRNA(Met) + acetate + ATP = N(4)-acetylcytidine(34) in elongator tRNA(Met) + AMP + diphosphate</text>
        <dbReference type="Rhea" id="RHEA:58144"/>
        <dbReference type="Rhea" id="RHEA-COMP:10693"/>
        <dbReference type="Rhea" id="RHEA-COMP:10694"/>
        <dbReference type="ChEBI" id="CHEBI:30089"/>
        <dbReference type="ChEBI" id="CHEBI:30616"/>
        <dbReference type="ChEBI" id="CHEBI:33019"/>
        <dbReference type="ChEBI" id="CHEBI:74900"/>
        <dbReference type="ChEBI" id="CHEBI:82748"/>
        <dbReference type="ChEBI" id="CHEBI:456215"/>
    </reaction>
</comment>
<keyword evidence="3" id="KW-0547">Nucleotide-binding</keyword>
<dbReference type="SUPFAM" id="SSF52374">
    <property type="entry name" value="Nucleotidylyl transferase"/>
    <property type="match status" value="1"/>
</dbReference>
<dbReference type="EC" id="6.3.4.-" evidence="3"/>
<keyword evidence="3" id="KW-0963">Cytoplasm</keyword>
<dbReference type="PANTHER" id="PTHR37825">
    <property type="entry name" value="TRNA(MET) CYTIDINE ACETATE LIGASE"/>
    <property type="match status" value="1"/>
</dbReference>
<sequence length="408" mass="46027">MKITGLITEYNPFHNGHQYHIEKAKKLTKADKVVVVMSGNFVQRGAPALLPKHLRAEMALKSGADLVIELPVFYACASAEYFAYGAVSLLHALRCVDSICFGSECGDLTLLQKAADIMAEEPDAYKHSLQSYLRDGYRFPLARQKAFQDFTKEEGIASILEQPNNILGIEYLKALSRLNSSIQPFAISRIGSGYHETDLHKIYSSASAIRKTVSTTKELESLSGHVPDSALTLLKENYQVRFPVFLNDFSLLLKYRLLSETADTLTQYLDVSVELANRIIRCRSQFRSFEQFCHLLNTKESTYARVSRALMHILLQIQKDDFSLCTAKAPFYFRILGFRKESAAVLSEIKKCADVPLLTKLTAKDTLSLPGQKMLNADLFAADLYESVITEKFDTPFQNEYEQQIVRI</sequence>
<organism evidence="4">
    <name type="scientific">[Clostridium] nexile</name>
    <dbReference type="NCBI Taxonomy" id="29361"/>
    <lineage>
        <taxon>Bacteria</taxon>
        <taxon>Bacillati</taxon>
        <taxon>Bacillota</taxon>
        <taxon>Clostridia</taxon>
        <taxon>Lachnospirales</taxon>
        <taxon>Lachnospiraceae</taxon>
        <taxon>Tyzzerella</taxon>
    </lineage>
</organism>
<keyword evidence="3" id="KW-0436">Ligase</keyword>
<keyword evidence="4" id="KW-0548">Nucleotidyltransferase</keyword>
<proteinExistence type="inferred from homology"/>
<keyword evidence="4" id="KW-0808">Transferase</keyword>
<dbReference type="HAMAP" id="MF_01539">
    <property type="entry name" value="TmcAL"/>
    <property type="match status" value="1"/>
</dbReference>
<evidence type="ECO:0000256" key="2">
    <source>
        <dbReference type="ARBA" id="ARBA00022884"/>
    </source>
</evidence>
<dbReference type="GO" id="GO:0016779">
    <property type="term" value="F:nucleotidyltransferase activity"/>
    <property type="evidence" value="ECO:0007669"/>
    <property type="project" value="UniProtKB-KW"/>
</dbReference>
<dbReference type="InterPro" id="IPR014729">
    <property type="entry name" value="Rossmann-like_a/b/a_fold"/>
</dbReference>